<evidence type="ECO:0000313" key="1">
    <source>
        <dbReference type="EMBL" id="KAK6539508.1"/>
    </source>
</evidence>
<sequence length="133" mass="15436">MVKDLSRQRKKQIDNAKIDNAKIGPCSNTQARYGGWQMQMHGGGMACHWLNFRASKVPVDLKGRSQTNVELMGRELLVRTTSDYKDKDFHQRNHLTHPRICESQRGLEPQDTNMMNITILKLRRHSTLIYQQS</sequence>
<organism evidence="1 2">
    <name type="scientific">Orbilia ellipsospora</name>
    <dbReference type="NCBI Taxonomy" id="2528407"/>
    <lineage>
        <taxon>Eukaryota</taxon>
        <taxon>Fungi</taxon>
        <taxon>Dikarya</taxon>
        <taxon>Ascomycota</taxon>
        <taxon>Pezizomycotina</taxon>
        <taxon>Orbiliomycetes</taxon>
        <taxon>Orbiliales</taxon>
        <taxon>Orbiliaceae</taxon>
        <taxon>Orbilia</taxon>
    </lineage>
</organism>
<gene>
    <name evidence="1" type="ORF">TWF694_009727</name>
</gene>
<dbReference type="EMBL" id="JAVHJO010000006">
    <property type="protein sequence ID" value="KAK6539508.1"/>
    <property type="molecule type" value="Genomic_DNA"/>
</dbReference>
<evidence type="ECO:0000313" key="2">
    <source>
        <dbReference type="Proteomes" id="UP001365542"/>
    </source>
</evidence>
<comment type="caution">
    <text evidence="1">The sequence shown here is derived from an EMBL/GenBank/DDBJ whole genome shotgun (WGS) entry which is preliminary data.</text>
</comment>
<proteinExistence type="predicted"/>
<keyword evidence="2" id="KW-1185">Reference proteome</keyword>
<reference evidence="1 2" key="1">
    <citation type="submission" date="2019-10" db="EMBL/GenBank/DDBJ databases">
        <authorList>
            <person name="Palmer J.M."/>
        </authorList>
    </citation>
    <scope>NUCLEOTIDE SEQUENCE [LARGE SCALE GENOMIC DNA]</scope>
    <source>
        <strain evidence="1 2">TWF694</strain>
    </source>
</reference>
<accession>A0AAV9XI41</accession>
<dbReference type="Proteomes" id="UP001365542">
    <property type="component" value="Unassembled WGS sequence"/>
</dbReference>
<protein>
    <submittedName>
        <fullName evidence="1">Uncharacterized protein</fullName>
    </submittedName>
</protein>
<name>A0AAV9XI41_9PEZI</name>
<dbReference type="AlphaFoldDB" id="A0AAV9XI41"/>